<evidence type="ECO:0000256" key="1">
    <source>
        <dbReference type="SAM" id="SignalP"/>
    </source>
</evidence>
<dbReference type="Gene3D" id="3.40.190.10">
    <property type="entry name" value="Periplasmic binding protein-like II"/>
    <property type="match status" value="1"/>
</dbReference>
<dbReference type="AlphaFoldDB" id="A0A1I5LT67"/>
<organism evidence="3 4">
    <name type="scientific">Amycolatopsis arida</name>
    <dbReference type="NCBI Taxonomy" id="587909"/>
    <lineage>
        <taxon>Bacteria</taxon>
        <taxon>Bacillati</taxon>
        <taxon>Actinomycetota</taxon>
        <taxon>Actinomycetes</taxon>
        <taxon>Pseudonocardiales</taxon>
        <taxon>Pseudonocardiaceae</taxon>
        <taxon>Amycolatopsis</taxon>
    </lineage>
</organism>
<dbReference type="InterPro" id="IPR039424">
    <property type="entry name" value="SBP_5"/>
</dbReference>
<dbReference type="Gene3D" id="3.10.105.10">
    <property type="entry name" value="Dipeptide-binding Protein, Domain 3"/>
    <property type="match status" value="1"/>
</dbReference>
<dbReference type="GO" id="GO:0042597">
    <property type="term" value="C:periplasmic space"/>
    <property type="evidence" value="ECO:0007669"/>
    <property type="project" value="UniProtKB-ARBA"/>
</dbReference>
<dbReference type="InterPro" id="IPR000914">
    <property type="entry name" value="SBP_5_dom"/>
</dbReference>
<dbReference type="SUPFAM" id="SSF53850">
    <property type="entry name" value="Periplasmic binding protein-like II"/>
    <property type="match status" value="1"/>
</dbReference>
<dbReference type="Proteomes" id="UP000198727">
    <property type="component" value="Unassembled WGS sequence"/>
</dbReference>
<dbReference type="Pfam" id="PF00496">
    <property type="entry name" value="SBP_bac_5"/>
    <property type="match status" value="1"/>
</dbReference>
<sequence>MSRVHPALRGAVALVLAAALALAGCATAPPGAGDGPGLTIVTSFAIADLDPVENGYWGNEFGYAELLMRPTLDGTPEPWLLTAVRDTAPTTWELTLREGVRFQNGTPLDAERLVACLRHQLAENPVLRATLPGATVEPTGTHQVRLTTTDPTPNVPNLLAEESLFKVYDQAAYERAKGDPAALVAARIYTGPYTVDGLDAERLRLVPNDDHWAGPPPLRRYEVRFVTDPQARLLAVRNGEADLALYPPTTMATVLEGRNDAFYLTGTPTSPTFGLYLNHRRAPFDDVRVRRAVQRAIDYRQLADDVMSGRYRPATGIYAETLPYAVPTQTTDPAAAAAELDAAGWTAGPDGTRSRDGVPLTFELLSYPQQPDSETLALAVQAQLATVGITVTIRSVPDIDATLKEADSWQAGIGGSSMLSFSGDPITPLRNGYRSDSPNNRGGIADAELDTLIDRVSTEFDEATRHALLRDVQRRIGEQAHVIYLGMRLPNVIAGPRWKGYRIQPALIWVDATTAPAA</sequence>
<dbReference type="STRING" id="587909.SAMN05421810_101654"/>
<evidence type="ECO:0000259" key="2">
    <source>
        <dbReference type="Pfam" id="PF00496"/>
    </source>
</evidence>
<dbReference type="PROSITE" id="PS51257">
    <property type="entry name" value="PROKAR_LIPOPROTEIN"/>
    <property type="match status" value="1"/>
</dbReference>
<dbReference type="OrthoDB" id="9796817at2"/>
<name>A0A1I5LT67_9PSEU</name>
<evidence type="ECO:0000313" key="4">
    <source>
        <dbReference type="Proteomes" id="UP000198727"/>
    </source>
</evidence>
<dbReference type="PANTHER" id="PTHR30290:SF65">
    <property type="entry name" value="MONOACYL PHOSPHATIDYLINOSITOL TETRAMANNOSIDE-BINDING PROTEIN LPQW-RELATED"/>
    <property type="match status" value="1"/>
</dbReference>
<dbReference type="PIRSF" id="PIRSF002741">
    <property type="entry name" value="MppA"/>
    <property type="match status" value="1"/>
</dbReference>
<feature type="signal peptide" evidence="1">
    <location>
        <begin position="1"/>
        <end position="28"/>
    </location>
</feature>
<reference evidence="4" key="1">
    <citation type="submission" date="2016-10" db="EMBL/GenBank/DDBJ databases">
        <authorList>
            <person name="Varghese N."/>
            <person name="Submissions S."/>
        </authorList>
    </citation>
    <scope>NUCLEOTIDE SEQUENCE [LARGE SCALE GENOMIC DNA]</scope>
    <source>
        <strain evidence="4">CGMCC 4.5579</strain>
    </source>
</reference>
<keyword evidence="1" id="KW-0732">Signal</keyword>
<dbReference type="GO" id="GO:0043190">
    <property type="term" value="C:ATP-binding cassette (ABC) transporter complex"/>
    <property type="evidence" value="ECO:0007669"/>
    <property type="project" value="InterPro"/>
</dbReference>
<proteinExistence type="predicted"/>
<evidence type="ECO:0000313" key="3">
    <source>
        <dbReference type="EMBL" id="SFP00337.1"/>
    </source>
</evidence>
<dbReference type="GO" id="GO:1904680">
    <property type="term" value="F:peptide transmembrane transporter activity"/>
    <property type="evidence" value="ECO:0007669"/>
    <property type="project" value="TreeGrafter"/>
</dbReference>
<keyword evidence="4" id="KW-1185">Reference proteome</keyword>
<dbReference type="InterPro" id="IPR030678">
    <property type="entry name" value="Peptide/Ni-bd"/>
</dbReference>
<feature type="domain" description="Solute-binding protein family 5" evidence="2">
    <location>
        <begin position="76"/>
        <end position="435"/>
    </location>
</feature>
<dbReference type="PANTHER" id="PTHR30290">
    <property type="entry name" value="PERIPLASMIC BINDING COMPONENT OF ABC TRANSPORTER"/>
    <property type="match status" value="1"/>
</dbReference>
<dbReference type="GO" id="GO:0015833">
    <property type="term" value="P:peptide transport"/>
    <property type="evidence" value="ECO:0007669"/>
    <property type="project" value="TreeGrafter"/>
</dbReference>
<feature type="chain" id="PRO_5011595809" evidence="1">
    <location>
        <begin position="29"/>
        <end position="518"/>
    </location>
</feature>
<dbReference type="RefSeq" id="WP_092527610.1">
    <property type="nucleotide sequence ID" value="NZ_FOWW01000001.1"/>
</dbReference>
<accession>A0A1I5LT67</accession>
<dbReference type="EMBL" id="FOWW01000001">
    <property type="protein sequence ID" value="SFP00337.1"/>
    <property type="molecule type" value="Genomic_DNA"/>
</dbReference>
<gene>
    <name evidence="3" type="ORF">SAMN05421810_101654</name>
</gene>
<protein>
    <submittedName>
        <fullName evidence="3">Peptide/nickel transport system substrate-binding protein</fullName>
    </submittedName>
</protein>